<dbReference type="OrthoDB" id="7876889at2"/>
<dbReference type="PANTHER" id="PTHR36505:SF1">
    <property type="entry name" value="BLR1072 PROTEIN"/>
    <property type="match status" value="1"/>
</dbReference>
<dbReference type="InterPro" id="IPR011033">
    <property type="entry name" value="PRC_barrel-like_sf"/>
</dbReference>
<feature type="signal peptide" evidence="2">
    <location>
        <begin position="1"/>
        <end position="20"/>
    </location>
</feature>
<dbReference type="Gene3D" id="2.30.30.240">
    <property type="entry name" value="PRC-barrel domain"/>
    <property type="match status" value="2"/>
</dbReference>
<dbReference type="SUPFAM" id="SSF50346">
    <property type="entry name" value="PRC-barrel domain"/>
    <property type="match status" value="2"/>
</dbReference>
<evidence type="ECO:0000313" key="5">
    <source>
        <dbReference type="Proteomes" id="UP000309550"/>
    </source>
</evidence>
<name>A0A5S3PCL4_9RHOB</name>
<keyword evidence="2" id="KW-0732">Signal</keyword>
<keyword evidence="5" id="KW-1185">Reference proteome</keyword>
<proteinExistence type="predicted"/>
<evidence type="ECO:0000313" key="4">
    <source>
        <dbReference type="EMBL" id="TMM51597.1"/>
    </source>
</evidence>
<dbReference type="AlphaFoldDB" id="A0A5S3PCL4"/>
<feature type="chain" id="PRO_5024340655" evidence="2">
    <location>
        <begin position="21"/>
        <end position="278"/>
    </location>
</feature>
<dbReference type="Pfam" id="PF05239">
    <property type="entry name" value="PRC"/>
    <property type="match status" value="2"/>
</dbReference>
<feature type="compositionally biased region" description="Polar residues" evidence="1">
    <location>
        <begin position="150"/>
        <end position="162"/>
    </location>
</feature>
<dbReference type="EMBL" id="VANS01000003">
    <property type="protein sequence ID" value="TMM51597.1"/>
    <property type="molecule type" value="Genomic_DNA"/>
</dbReference>
<dbReference type="Proteomes" id="UP000309550">
    <property type="component" value="Unassembled WGS sequence"/>
</dbReference>
<organism evidence="4 5">
    <name type="scientific">Sulfitobacter sabulilitoris</name>
    <dbReference type="NCBI Taxonomy" id="2562655"/>
    <lineage>
        <taxon>Bacteria</taxon>
        <taxon>Pseudomonadati</taxon>
        <taxon>Pseudomonadota</taxon>
        <taxon>Alphaproteobacteria</taxon>
        <taxon>Rhodobacterales</taxon>
        <taxon>Roseobacteraceae</taxon>
        <taxon>Sulfitobacter</taxon>
    </lineage>
</organism>
<gene>
    <name evidence="4" type="ORF">FDT80_12615</name>
</gene>
<feature type="domain" description="PRC-barrel" evidence="3">
    <location>
        <begin position="191"/>
        <end position="269"/>
    </location>
</feature>
<evidence type="ECO:0000256" key="2">
    <source>
        <dbReference type="SAM" id="SignalP"/>
    </source>
</evidence>
<evidence type="ECO:0000259" key="3">
    <source>
        <dbReference type="Pfam" id="PF05239"/>
    </source>
</evidence>
<protein>
    <submittedName>
        <fullName evidence="4">PRC-barrel domain containing protein</fullName>
    </submittedName>
</protein>
<dbReference type="PANTHER" id="PTHR36505">
    <property type="entry name" value="BLR1072 PROTEIN"/>
    <property type="match status" value="1"/>
</dbReference>
<feature type="region of interest" description="Disordered" evidence="1">
    <location>
        <begin position="147"/>
        <end position="172"/>
    </location>
</feature>
<evidence type="ECO:0000256" key="1">
    <source>
        <dbReference type="SAM" id="MobiDB-lite"/>
    </source>
</evidence>
<comment type="caution">
    <text evidence="4">The sequence shown here is derived from an EMBL/GenBank/DDBJ whole genome shotgun (WGS) entry which is preliminary data.</text>
</comment>
<dbReference type="RefSeq" id="WP_138662672.1">
    <property type="nucleotide sequence ID" value="NZ_VANS01000003.1"/>
</dbReference>
<reference evidence="4 5" key="1">
    <citation type="submission" date="2019-05" db="EMBL/GenBank/DDBJ databases">
        <title>Sulfitobacter sabulilitoris sp. nov., isolated from a marine sand.</title>
        <authorList>
            <person name="Yoon J.-H."/>
        </authorList>
    </citation>
    <scope>NUCLEOTIDE SEQUENCE [LARGE SCALE GENOMIC DNA]</scope>
    <source>
        <strain evidence="4 5">HSMS-29</strain>
    </source>
</reference>
<sequence length="278" mass="29749">MKRFLSTTALAIVVATSAHAAGHSNGIGAMTQMESSDFFASDLIGMRIYNSEVELDAMAPVADGAELEWDDIGEINDLIVSPEGEVKAVILGVGGFLGLGERDVAISMDSIKIMTEEGDAGDRFLVVTTSKEMLEAAPAFERDMNDSAAMEQSSEATETAMSDSADRTMLTPPTVERDGYAELDRAKIDALTAEELQGSYVYGPDDETVGEIDSLVLNDGGMIEKVVINVGGFLGLGEKQVAVTFPELRVLRNVEGDDTRIYIDSTEEALEALPEYEG</sequence>
<dbReference type="InterPro" id="IPR027275">
    <property type="entry name" value="PRC-brl_dom"/>
</dbReference>
<accession>A0A5S3PCL4</accession>
<feature type="domain" description="PRC-barrel" evidence="3">
    <location>
        <begin position="38"/>
        <end position="133"/>
    </location>
</feature>